<keyword evidence="4 10" id="KW-0812">Transmembrane</keyword>
<name>A0ABZ2YY05_9BACT</name>
<proteinExistence type="inferred from homology"/>
<evidence type="ECO:0000256" key="3">
    <source>
        <dbReference type="ARBA" id="ARBA00022452"/>
    </source>
</evidence>
<gene>
    <name evidence="15" type="ORF">WJU22_16825</name>
</gene>
<keyword evidence="8 15" id="KW-0675">Receptor</keyword>
<keyword evidence="16" id="KW-1185">Reference proteome</keyword>
<sequence length="739" mass="82929">MKHPPLHNILLLASVLSAAGKTAAAQERPAARDSVHPLTEVIVTANKFEEKSRFVAQKVEVMHAPEIRASLSNNTGGLLEQSGKVFVQRSQLGGGSPVLRGFEASRILLVVDGVRMNNAIYRTGHLQNVITIDDDITEKVEIIYGPASTIYGSDALGGVIHFRTKDPQFHRFSTNISARYSSAFEEYTGHLDVNAGGRKFASLTSFSYSDVGDLRMGARRNRHDGDWGKRRQFIGSVNGVDSVLSNADERIQRNSGYRQYDLLQKFRWQPKEGHEHLFNIQYSTSSDIPRYDRLTDLRNGKLRWAEWYYGPQDRLMAAWQFKSSRLNGFFDQLMAGASYQSVEESRMQRAYRNPQREHRIENIHVAAFHLDLRKSKGRHELNVGGDGQLNFLKSTAFRQNIQQGEKQTGLDTRYPDGQNRMHYFGAYAQHLYKIVPGKLILNDGLRANYTALRCTFADTSILHLPFTEANQRHVTWSANLGLIYLPDTQTKLSFDASTGYRAPNIDDIAKVFESAGGAQLVVPNPDLRPEQTVNFDLGAARQFGERLFLELNGFYSLLRNAIVLDAFLFNGKPGVVYNGQLTPVVAAQNKAKATIAGFQAAAQWQLLPRLRAYGNVTYTHGRYTDAKGARMPMDHIPPVFGKAGVQFGWKQLETEGYVLFNGWKKSKDYNPNGEDNLVYATPEGTPSWTTLNLSARYPVLPWLKVQAGLENLLDIHYRVFASGISSPGRNVVLKLQASF</sequence>
<dbReference type="InterPro" id="IPR000531">
    <property type="entry name" value="Beta-barrel_TonB"/>
</dbReference>
<comment type="subcellular location">
    <subcellularLocation>
        <location evidence="1 10">Cell outer membrane</location>
        <topology evidence="1 10">Multi-pass membrane protein</topology>
    </subcellularLocation>
</comment>
<dbReference type="EMBL" id="CP150096">
    <property type="protein sequence ID" value="WZN44560.1"/>
    <property type="molecule type" value="Genomic_DNA"/>
</dbReference>
<evidence type="ECO:0000256" key="10">
    <source>
        <dbReference type="PROSITE-ProRule" id="PRU01360"/>
    </source>
</evidence>
<dbReference type="Pfam" id="PF07715">
    <property type="entry name" value="Plug"/>
    <property type="match status" value="1"/>
</dbReference>
<keyword evidence="2 10" id="KW-0813">Transport</keyword>
<evidence type="ECO:0000256" key="2">
    <source>
        <dbReference type="ARBA" id="ARBA00022448"/>
    </source>
</evidence>
<dbReference type="Proteomes" id="UP001449657">
    <property type="component" value="Chromosome"/>
</dbReference>
<dbReference type="Gene3D" id="2.170.130.10">
    <property type="entry name" value="TonB-dependent receptor, plug domain"/>
    <property type="match status" value="1"/>
</dbReference>
<evidence type="ECO:0000313" key="16">
    <source>
        <dbReference type="Proteomes" id="UP001449657"/>
    </source>
</evidence>
<dbReference type="Pfam" id="PF00593">
    <property type="entry name" value="TonB_dep_Rec_b-barrel"/>
    <property type="match status" value="1"/>
</dbReference>
<dbReference type="InterPro" id="IPR039426">
    <property type="entry name" value="TonB-dep_rcpt-like"/>
</dbReference>
<dbReference type="RefSeq" id="WP_341839340.1">
    <property type="nucleotide sequence ID" value="NZ_CP149792.1"/>
</dbReference>
<keyword evidence="9 10" id="KW-0998">Cell outer membrane</keyword>
<keyword evidence="3 10" id="KW-1134">Transmembrane beta strand</keyword>
<dbReference type="InterPro" id="IPR036942">
    <property type="entry name" value="Beta-barrel_TonB_sf"/>
</dbReference>
<feature type="domain" description="TonB-dependent receptor plug" evidence="14">
    <location>
        <begin position="54"/>
        <end position="159"/>
    </location>
</feature>
<evidence type="ECO:0000256" key="4">
    <source>
        <dbReference type="ARBA" id="ARBA00022692"/>
    </source>
</evidence>
<dbReference type="PROSITE" id="PS52016">
    <property type="entry name" value="TONB_DEPENDENT_REC_3"/>
    <property type="match status" value="1"/>
</dbReference>
<feature type="domain" description="TonB-dependent receptor-like beta-barrel" evidence="13">
    <location>
        <begin position="250"/>
        <end position="712"/>
    </location>
</feature>
<evidence type="ECO:0000256" key="8">
    <source>
        <dbReference type="ARBA" id="ARBA00023170"/>
    </source>
</evidence>
<evidence type="ECO:0000259" key="14">
    <source>
        <dbReference type="Pfam" id="PF07715"/>
    </source>
</evidence>
<keyword evidence="5 12" id="KW-0732">Signal</keyword>
<evidence type="ECO:0000256" key="6">
    <source>
        <dbReference type="ARBA" id="ARBA00023077"/>
    </source>
</evidence>
<dbReference type="PANTHER" id="PTHR30069:SF29">
    <property type="entry name" value="HEMOGLOBIN AND HEMOGLOBIN-HAPTOGLOBIN-BINDING PROTEIN 1-RELATED"/>
    <property type="match status" value="1"/>
</dbReference>
<organism evidence="15 16">
    <name type="scientific">Chitinophaga caseinilytica</name>
    <dbReference type="NCBI Taxonomy" id="2267521"/>
    <lineage>
        <taxon>Bacteria</taxon>
        <taxon>Pseudomonadati</taxon>
        <taxon>Bacteroidota</taxon>
        <taxon>Chitinophagia</taxon>
        <taxon>Chitinophagales</taxon>
        <taxon>Chitinophagaceae</taxon>
        <taxon>Chitinophaga</taxon>
    </lineage>
</organism>
<accession>A0ABZ2YY05</accession>
<protein>
    <submittedName>
        <fullName evidence="15">TonB-dependent receptor</fullName>
    </submittedName>
</protein>
<evidence type="ECO:0000256" key="5">
    <source>
        <dbReference type="ARBA" id="ARBA00022729"/>
    </source>
</evidence>
<evidence type="ECO:0000256" key="1">
    <source>
        <dbReference type="ARBA" id="ARBA00004571"/>
    </source>
</evidence>
<evidence type="ECO:0000259" key="13">
    <source>
        <dbReference type="Pfam" id="PF00593"/>
    </source>
</evidence>
<keyword evidence="6 11" id="KW-0798">TonB box</keyword>
<keyword evidence="7 10" id="KW-0472">Membrane</keyword>
<feature type="signal peptide" evidence="12">
    <location>
        <begin position="1"/>
        <end position="18"/>
    </location>
</feature>
<evidence type="ECO:0000256" key="11">
    <source>
        <dbReference type="RuleBase" id="RU003357"/>
    </source>
</evidence>
<dbReference type="InterPro" id="IPR037066">
    <property type="entry name" value="Plug_dom_sf"/>
</dbReference>
<evidence type="ECO:0000313" key="15">
    <source>
        <dbReference type="EMBL" id="WZN44560.1"/>
    </source>
</evidence>
<dbReference type="InterPro" id="IPR012910">
    <property type="entry name" value="Plug_dom"/>
</dbReference>
<feature type="chain" id="PRO_5045152766" evidence="12">
    <location>
        <begin position="19"/>
        <end position="739"/>
    </location>
</feature>
<evidence type="ECO:0000256" key="9">
    <source>
        <dbReference type="ARBA" id="ARBA00023237"/>
    </source>
</evidence>
<dbReference type="CDD" id="cd01347">
    <property type="entry name" value="ligand_gated_channel"/>
    <property type="match status" value="1"/>
</dbReference>
<evidence type="ECO:0000256" key="7">
    <source>
        <dbReference type="ARBA" id="ARBA00023136"/>
    </source>
</evidence>
<dbReference type="PANTHER" id="PTHR30069">
    <property type="entry name" value="TONB-DEPENDENT OUTER MEMBRANE RECEPTOR"/>
    <property type="match status" value="1"/>
</dbReference>
<evidence type="ECO:0000256" key="12">
    <source>
        <dbReference type="SAM" id="SignalP"/>
    </source>
</evidence>
<dbReference type="SUPFAM" id="SSF56935">
    <property type="entry name" value="Porins"/>
    <property type="match status" value="1"/>
</dbReference>
<dbReference type="Gene3D" id="2.40.170.20">
    <property type="entry name" value="TonB-dependent receptor, beta-barrel domain"/>
    <property type="match status" value="1"/>
</dbReference>
<comment type="similarity">
    <text evidence="10 11">Belongs to the TonB-dependent receptor family.</text>
</comment>
<reference evidence="15 16" key="1">
    <citation type="submission" date="2024-03" db="EMBL/GenBank/DDBJ databases">
        <title>Chitinophaga caseinilytica sp. nov., a casein hydrolysing bacterium isolated from forest soil.</title>
        <authorList>
            <person name="Lee D.S."/>
            <person name="Han D.M."/>
            <person name="Baek J.H."/>
            <person name="Choi D.G."/>
            <person name="Jeon J.H."/>
            <person name="Jeon C.O."/>
        </authorList>
    </citation>
    <scope>NUCLEOTIDE SEQUENCE [LARGE SCALE GENOMIC DNA]</scope>
    <source>
        <strain evidence="15 16">KACC 19118</strain>
    </source>
</reference>